<name>A0A9D2HIK1_9FIRM</name>
<dbReference type="Proteomes" id="UP000823900">
    <property type="component" value="Unassembled WGS sequence"/>
</dbReference>
<dbReference type="NCBIfam" id="TIGR01683">
    <property type="entry name" value="thiS"/>
    <property type="match status" value="1"/>
</dbReference>
<dbReference type="PANTHER" id="PTHR34472:SF1">
    <property type="entry name" value="SULFUR CARRIER PROTEIN THIS"/>
    <property type="match status" value="1"/>
</dbReference>
<dbReference type="InterPro" id="IPR016155">
    <property type="entry name" value="Mopterin_synth/thiamin_S_b"/>
</dbReference>
<dbReference type="Pfam" id="PF02597">
    <property type="entry name" value="ThiS"/>
    <property type="match status" value="1"/>
</dbReference>
<dbReference type="Gene3D" id="3.10.20.30">
    <property type="match status" value="1"/>
</dbReference>
<reference evidence="1" key="2">
    <citation type="submission" date="2021-04" db="EMBL/GenBank/DDBJ databases">
        <authorList>
            <person name="Gilroy R."/>
        </authorList>
    </citation>
    <scope>NUCLEOTIDE SEQUENCE</scope>
    <source>
        <strain evidence="1">CHK178-16964</strain>
    </source>
</reference>
<evidence type="ECO:0000313" key="2">
    <source>
        <dbReference type="Proteomes" id="UP000823900"/>
    </source>
</evidence>
<dbReference type="CDD" id="cd00565">
    <property type="entry name" value="Ubl_ThiS"/>
    <property type="match status" value="1"/>
</dbReference>
<dbReference type="PANTHER" id="PTHR34472">
    <property type="entry name" value="SULFUR CARRIER PROTEIN THIS"/>
    <property type="match status" value="1"/>
</dbReference>
<dbReference type="AlphaFoldDB" id="A0A9D2HIK1"/>
<comment type="caution">
    <text evidence="1">The sequence shown here is derived from an EMBL/GenBank/DDBJ whole genome shotgun (WGS) entry which is preliminary data.</text>
</comment>
<dbReference type="InterPro" id="IPR010035">
    <property type="entry name" value="Thi_S"/>
</dbReference>
<sequence>MKGYTTTGVVFFHAAFLHQDEGAAVWRRPGREVVRVICVNGRDMEIESGKVLKDFLLEQGFTIGRIAVECNGEIVPKAVYDKHLLKDGDKLEVVNFVGGG</sequence>
<dbReference type="SUPFAM" id="SSF54285">
    <property type="entry name" value="MoaD/ThiS"/>
    <property type="match status" value="1"/>
</dbReference>
<dbReference type="InterPro" id="IPR012675">
    <property type="entry name" value="Beta-grasp_dom_sf"/>
</dbReference>
<protein>
    <submittedName>
        <fullName evidence="1">Sulfur carrier protein ThiS</fullName>
    </submittedName>
</protein>
<reference evidence="1" key="1">
    <citation type="journal article" date="2021" name="PeerJ">
        <title>Extensive microbial diversity within the chicken gut microbiome revealed by metagenomics and culture.</title>
        <authorList>
            <person name="Gilroy R."/>
            <person name="Ravi A."/>
            <person name="Getino M."/>
            <person name="Pursley I."/>
            <person name="Horton D.L."/>
            <person name="Alikhan N.F."/>
            <person name="Baker D."/>
            <person name="Gharbi K."/>
            <person name="Hall N."/>
            <person name="Watson M."/>
            <person name="Adriaenssens E.M."/>
            <person name="Foster-Nyarko E."/>
            <person name="Jarju S."/>
            <person name="Secka A."/>
            <person name="Antonio M."/>
            <person name="Oren A."/>
            <person name="Chaudhuri R.R."/>
            <person name="La Ragione R."/>
            <person name="Hildebrand F."/>
            <person name="Pallen M.J."/>
        </authorList>
    </citation>
    <scope>NUCLEOTIDE SEQUENCE</scope>
    <source>
        <strain evidence="1">CHK178-16964</strain>
    </source>
</reference>
<accession>A0A9D2HIK1</accession>
<gene>
    <name evidence="1" type="primary">thiS</name>
    <name evidence="1" type="ORF">IAA07_10695</name>
</gene>
<evidence type="ECO:0000313" key="1">
    <source>
        <dbReference type="EMBL" id="HJA72021.1"/>
    </source>
</evidence>
<organism evidence="1 2">
    <name type="scientific">Candidatus Lachnoclostridium stercoravium</name>
    <dbReference type="NCBI Taxonomy" id="2838633"/>
    <lineage>
        <taxon>Bacteria</taxon>
        <taxon>Bacillati</taxon>
        <taxon>Bacillota</taxon>
        <taxon>Clostridia</taxon>
        <taxon>Lachnospirales</taxon>
        <taxon>Lachnospiraceae</taxon>
    </lineage>
</organism>
<proteinExistence type="predicted"/>
<dbReference type="EMBL" id="DWZA01000093">
    <property type="protein sequence ID" value="HJA72021.1"/>
    <property type="molecule type" value="Genomic_DNA"/>
</dbReference>
<dbReference type="InterPro" id="IPR003749">
    <property type="entry name" value="ThiS/MoaD-like"/>
</dbReference>